<dbReference type="EMBL" id="CAJGYM010000011">
    <property type="protein sequence ID" value="CAD6189481.1"/>
    <property type="molecule type" value="Genomic_DNA"/>
</dbReference>
<comment type="caution">
    <text evidence="3">The sequence shown here is derived from an EMBL/GenBank/DDBJ whole genome shotgun (WGS) entry which is preliminary data.</text>
</comment>
<feature type="compositionally biased region" description="Pro residues" evidence="1">
    <location>
        <begin position="57"/>
        <end position="71"/>
    </location>
</feature>
<feature type="chain" id="PRO_5035909962" evidence="2">
    <location>
        <begin position="25"/>
        <end position="79"/>
    </location>
</feature>
<reference evidence="3" key="1">
    <citation type="submission" date="2020-10" db="EMBL/GenBank/DDBJ databases">
        <authorList>
            <person name="Kikuchi T."/>
        </authorList>
    </citation>
    <scope>NUCLEOTIDE SEQUENCE</scope>
    <source>
        <strain evidence="3">NKZ352</strain>
    </source>
</reference>
<evidence type="ECO:0000313" key="4">
    <source>
        <dbReference type="Proteomes" id="UP000835052"/>
    </source>
</evidence>
<accession>A0A8S1H1S8</accession>
<feature type="region of interest" description="Disordered" evidence="1">
    <location>
        <begin position="57"/>
        <end position="79"/>
    </location>
</feature>
<keyword evidence="4" id="KW-1185">Reference proteome</keyword>
<keyword evidence="2" id="KW-0732">Signal</keyword>
<dbReference type="Proteomes" id="UP000835052">
    <property type="component" value="Unassembled WGS sequence"/>
</dbReference>
<evidence type="ECO:0000256" key="2">
    <source>
        <dbReference type="SAM" id="SignalP"/>
    </source>
</evidence>
<protein>
    <submittedName>
        <fullName evidence="3">Uncharacterized protein</fullName>
    </submittedName>
</protein>
<dbReference type="AlphaFoldDB" id="A0A8S1H1S8"/>
<evidence type="ECO:0000313" key="3">
    <source>
        <dbReference type="EMBL" id="CAD6189481.1"/>
    </source>
</evidence>
<sequence length="79" mass="8945">MLRKVDFFPSLLLIIALLVLNVEAKRKLFNRCRRDSDCPYHYVCRNYICIVQSAPRPGPKGPQPHPGPYGPKGPKGPWG</sequence>
<evidence type="ECO:0000256" key="1">
    <source>
        <dbReference type="SAM" id="MobiDB-lite"/>
    </source>
</evidence>
<name>A0A8S1H1S8_9PELO</name>
<gene>
    <name evidence="3" type="ORF">CAUJ_LOCUS5400</name>
</gene>
<organism evidence="3 4">
    <name type="scientific">Caenorhabditis auriculariae</name>
    <dbReference type="NCBI Taxonomy" id="2777116"/>
    <lineage>
        <taxon>Eukaryota</taxon>
        <taxon>Metazoa</taxon>
        <taxon>Ecdysozoa</taxon>
        <taxon>Nematoda</taxon>
        <taxon>Chromadorea</taxon>
        <taxon>Rhabditida</taxon>
        <taxon>Rhabditina</taxon>
        <taxon>Rhabditomorpha</taxon>
        <taxon>Rhabditoidea</taxon>
        <taxon>Rhabditidae</taxon>
        <taxon>Peloderinae</taxon>
        <taxon>Caenorhabditis</taxon>
    </lineage>
</organism>
<proteinExistence type="predicted"/>
<feature type="signal peptide" evidence="2">
    <location>
        <begin position="1"/>
        <end position="24"/>
    </location>
</feature>